<proteinExistence type="inferred from homology"/>
<accession>A0A2Z4AJM7</accession>
<evidence type="ECO:0000256" key="4">
    <source>
        <dbReference type="ARBA" id="ARBA00022801"/>
    </source>
</evidence>
<dbReference type="Gene3D" id="3.30.70.360">
    <property type="match status" value="1"/>
</dbReference>
<dbReference type="SUPFAM" id="SSF55031">
    <property type="entry name" value="Bacterial exopeptidase dimerisation domain"/>
    <property type="match status" value="1"/>
</dbReference>
<evidence type="ECO:0000313" key="7">
    <source>
        <dbReference type="EMBL" id="AWT60624.1"/>
    </source>
</evidence>
<dbReference type="AlphaFoldDB" id="A0A2Z4AJM7"/>
<keyword evidence="3" id="KW-0479">Metal-binding</keyword>
<evidence type="ECO:0000259" key="6">
    <source>
        <dbReference type="Pfam" id="PF07687"/>
    </source>
</evidence>
<dbReference type="Proteomes" id="UP000247465">
    <property type="component" value="Chromosome"/>
</dbReference>
<dbReference type="EMBL" id="CP029803">
    <property type="protein sequence ID" value="AWT60624.1"/>
    <property type="molecule type" value="Genomic_DNA"/>
</dbReference>
<evidence type="ECO:0000256" key="5">
    <source>
        <dbReference type="ARBA" id="ARBA00022833"/>
    </source>
</evidence>
<gene>
    <name evidence="7" type="primary">argE_2</name>
    <name evidence="7" type="ORF">DF168_01840</name>
</gene>
<evidence type="ECO:0000256" key="1">
    <source>
        <dbReference type="ARBA" id="ARBA00001947"/>
    </source>
</evidence>
<name>A0A2Z4AJM7_9BACT</name>
<feature type="domain" description="Peptidase M20 dimerisation" evidence="6">
    <location>
        <begin position="177"/>
        <end position="281"/>
    </location>
</feature>
<dbReference type="KEGG" id="mtar:DF168_01840"/>
<evidence type="ECO:0000256" key="2">
    <source>
        <dbReference type="ARBA" id="ARBA00006247"/>
    </source>
</evidence>
<dbReference type="PANTHER" id="PTHR43808">
    <property type="entry name" value="ACETYLORNITHINE DEACETYLASE"/>
    <property type="match status" value="1"/>
</dbReference>
<evidence type="ECO:0000256" key="3">
    <source>
        <dbReference type="ARBA" id="ARBA00022723"/>
    </source>
</evidence>
<sequence>MHSNCESLLAAMVGFDTVNSYITGQPDPELELAKYLESEAQTMGFETKRFPVSGAGFNLMVSNIVAEEAPWLLFESHLDTVSLEGMTIDPLGAKIEGGRMYGRGACDTKASGAAMLWALKCYAAGSDKPNNVAILFSLDEEILKRGIRSFAKHHLLDLGWNPSGVIVGEPTELAPVVAHNGAVRWKIRTEGIAAHSSKPSNGRSAISMMVKVIDLLESGYIPSLSATHPLTGKAECSINQVQGGEQINIIPECCEIAVDRRTVPGEDPEKVLPTVELLLDSLRRENPYLKVFQEEPFIVDVALNPEGGEAFSGYVQAVLRSLDLPTELEGVGYGTDGSTLSEAGVPTVVIGPGNIAQGHTADEWIDLEQLKMGVEVYLQLMRTGAKI</sequence>
<evidence type="ECO:0000313" key="8">
    <source>
        <dbReference type="Proteomes" id="UP000247465"/>
    </source>
</evidence>
<dbReference type="SUPFAM" id="SSF53187">
    <property type="entry name" value="Zn-dependent exopeptidases"/>
    <property type="match status" value="1"/>
</dbReference>
<dbReference type="Pfam" id="PF07687">
    <property type="entry name" value="M20_dimer"/>
    <property type="match status" value="1"/>
</dbReference>
<organism evidence="7 8">
    <name type="scientific">Candidatus Moanibacter tarae</name>
    <dbReference type="NCBI Taxonomy" id="2200854"/>
    <lineage>
        <taxon>Bacteria</taxon>
        <taxon>Pseudomonadati</taxon>
        <taxon>Verrucomicrobiota</taxon>
        <taxon>Opitutia</taxon>
        <taxon>Puniceicoccales</taxon>
        <taxon>Puniceicoccales incertae sedis</taxon>
        <taxon>Candidatus Moanibacter</taxon>
    </lineage>
</organism>
<dbReference type="Gene3D" id="3.40.630.10">
    <property type="entry name" value="Zn peptidases"/>
    <property type="match status" value="1"/>
</dbReference>
<dbReference type="Pfam" id="PF01546">
    <property type="entry name" value="Peptidase_M20"/>
    <property type="match status" value="1"/>
</dbReference>
<dbReference type="PANTHER" id="PTHR43808:SF8">
    <property type="entry name" value="PEPTIDASE M20 DIMERISATION DOMAIN-CONTAINING PROTEIN"/>
    <property type="match status" value="1"/>
</dbReference>
<dbReference type="InterPro" id="IPR050072">
    <property type="entry name" value="Peptidase_M20A"/>
</dbReference>
<dbReference type="InterPro" id="IPR036264">
    <property type="entry name" value="Bact_exopeptidase_dim_dom"/>
</dbReference>
<reference evidence="7 8" key="1">
    <citation type="submission" date="2018-06" db="EMBL/GenBank/DDBJ databases">
        <title>Draft Genome Sequence of a Novel Marine Bacterium Related to the Verrucomicrobia.</title>
        <authorList>
            <person name="Vosseberg J."/>
            <person name="Martijn J."/>
            <person name="Ettema T.J.G."/>
        </authorList>
    </citation>
    <scope>NUCLEOTIDE SEQUENCE [LARGE SCALE GENOMIC DNA]</scope>
    <source>
        <strain evidence="7">TARA_B100001123</strain>
    </source>
</reference>
<dbReference type="InterPro" id="IPR002933">
    <property type="entry name" value="Peptidase_M20"/>
</dbReference>
<dbReference type="GO" id="GO:0008777">
    <property type="term" value="F:acetylornithine deacetylase activity"/>
    <property type="evidence" value="ECO:0007669"/>
    <property type="project" value="UniProtKB-EC"/>
</dbReference>
<keyword evidence="5" id="KW-0862">Zinc</keyword>
<dbReference type="CDD" id="cd03894">
    <property type="entry name" value="M20_ArgE"/>
    <property type="match status" value="1"/>
</dbReference>
<protein>
    <submittedName>
        <fullName evidence="7">Acetylornithine deacetylase</fullName>
        <ecNumber evidence="7">3.5.1.16</ecNumber>
    </submittedName>
</protein>
<dbReference type="InterPro" id="IPR011650">
    <property type="entry name" value="Peptidase_M20_dimer"/>
</dbReference>
<keyword evidence="4 7" id="KW-0378">Hydrolase</keyword>
<comment type="similarity">
    <text evidence="2">Belongs to the peptidase M20A family.</text>
</comment>
<comment type="cofactor">
    <cofactor evidence="1">
        <name>Zn(2+)</name>
        <dbReference type="ChEBI" id="CHEBI:29105"/>
    </cofactor>
</comment>
<dbReference type="GO" id="GO:0046872">
    <property type="term" value="F:metal ion binding"/>
    <property type="evidence" value="ECO:0007669"/>
    <property type="project" value="UniProtKB-KW"/>
</dbReference>
<dbReference type="EC" id="3.5.1.16" evidence="7"/>